<evidence type="ECO:0000313" key="2">
    <source>
        <dbReference type="EMBL" id="QCK16157.1"/>
    </source>
</evidence>
<dbReference type="EMBL" id="CP028923">
    <property type="protein sequence ID" value="QCK16157.1"/>
    <property type="molecule type" value="Genomic_DNA"/>
</dbReference>
<gene>
    <name evidence="2" type="ORF">DCC35_16115</name>
</gene>
<feature type="transmembrane region" description="Helical" evidence="1">
    <location>
        <begin position="21"/>
        <end position="41"/>
    </location>
</feature>
<dbReference type="AlphaFoldDB" id="A0A4D7JNB9"/>
<keyword evidence="1" id="KW-0812">Transmembrane</keyword>
<dbReference type="RefSeq" id="WP_137091752.1">
    <property type="nucleotide sequence ID" value="NZ_CP028923.1"/>
</dbReference>
<protein>
    <submittedName>
        <fullName evidence="2">FUSC family protein</fullName>
    </submittedName>
</protein>
<sequence>MKTKKLEELSDEELLKEAKKMKSSAMINSLFIGFLMGIVVYSIWKNTYGFLMIIPLFLVYKLVKKPKHDKKELEYLLMKRKLK</sequence>
<organism evidence="2 3">
    <name type="scientific">Mangrovivirga cuniculi</name>
    <dbReference type="NCBI Taxonomy" id="2715131"/>
    <lineage>
        <taxon>Bacteria</taxon>
        <taxon>Pseudomonadati</taxon>
        <taxon>Bacteroidota</taxon>
        <taxon>Cytophagia</taxon>
        <taxon>Cytophagales</taxon>
        <taxon>Mangrovivirgaceae</taxon>
        <taxon>Mangrovivirga</taxon>
    </lineage>
</organism>
<accession>A0A4D7JNB9</accession>
<evidence type="ECO:0000313" key="3">
    <source>
        <dbReference type="Proteomes" id="UP000298616"/>
    </source>
</evidence>
<keyword evidence="1" id="KW-1133">Transmembrane helix</keyword>
<dbReference type="KEGG" id="fpf:DCC35_16115"/>
<keyword evidence="3" id="KW-1185">Reference proteome</keyword>
<dbReference type="OrthoDB" id="713928at2"/>
<feature type="transmembrane region" description="Helical" evidence="1">
    <location>
        <begin position="47"/>
        <end position="63"/>
    </location>
</feature>
<name>A0A4D7JNB9_9BACT</name>
<reference evidence="2 3" key="1">
    <citation type="submission" date="2018-04" db="EMBL/GenBank/DDBJ databases">
        <title>Complete genome uncultured novel isolate.</title>
        <authorList>
            <person name="Merlino G."/>
        </authorList>
    </citation>
    <scope>NUCLEOTIDE SEQUENCE [LARGE SCALE GENOMIC DNA]</scope>
    <source>
        <strain evidence="3">R1DC9</strain>
    </source>
</reference>
<proteinExistence type="predicted"/>
<keyword evidence="1" id="KW-0472">Membrane</keyword>
<evidence type="ECO:0000256" key="1">
    <source>
        <dbReference type="SAM" id="Phobius"/>
    </source>
</evidence>
<dbReference type="Proteomes" id="UP000298616">
    <property type="component" value="Chromosome"/>
</dbReference>